<dbReference type="Proteomes" id="UP001642483">
    <property type="component" value="Unassembled WGS sequence"/>
</dbReference>
<comment type="caution">
    <text evidence="3">The sequence shown here is derived from an EMBL/GenBank/DDBJ whole genome shotgun (WGS) entry which is preliminary data.</text>
</comment>
<accession>A0ABP0FXX8</accession>
<dbReference type="EMBL" id="CAWYQH010000096">
    <property type="protein sequence ID" value="CAK8682815.1"/>
    <property type="molecule type" value="Genomic_DNA"/>
</dbReference>
<dbReference type="InterPro" id="IPR007110">
    <property type="entry name" value="Ig-like_dom"/>
</dbReference>
<dbReference type="InterPro" id="IPR003599">
    <property type="entry name" value="Ig_sub"/>
</dbReference>
<proteinExistence type="predicted"/>
<dbReference type="SMART" id="SM00408">
    <property type="entry name" value="IGc2"/>
    <property type="match status" value="4"/>
</dbReference>
<reference evidence="3 4" key="1">
    <citation type="submission" date="2024-02" db="EMBL/GenBank/DDBJ databases">
        <authorList>
            <person name="Daric V."/>
            <person name="Darras S."/>
        </authorList>
    </citation>
    <scope>NUCLEOTIDE SEQUENCE [LARGE SCALE GENOMIC DNA]</scope>
</reference>
<evidence type="ECO:0000313" key="4">
    <source>
        <dbReference type="Proteomes" id="UP001642483"/>
    </source>
</evidence>
<sequence>MSSSSPQDAAPVFHKPLRDISTSQGECVVLECRIKGQPPPSITWKREGDVIEDCPDFRMLHRGEVATLVIGEAFPEDTGIFTCEAINQAGSSYTSCKLVVKGRGYHSISTKSAAAASSSYHHPRPTQVLPAQRDTQCIESSSCAESSSFSSVTSSNYTSKTERQISQLTVTPKRPRYYVIDTSASTSSSAKKVENSQQVVTTAGQTIKPDIDITSSSPKSSPPLRHHINEQAHISANGSTTSSNAKSPAASAMATAVYHSPQSSHSSDETHNFKTEKDQVIAEVAQNAAVPKQQERQRKVNRELAIIERDIELRHAMSLSSPMSPTRLIPQEYKISTFEQRLMNEIEYRLERTPPVNEDPEDAIFEEVPEAEQTTPGFTSTLKNFKAMDGTSAKFVCRVSGKPKPKIYWFKDGKQISKRSQHYLQRTDDEGGYELHIPHLCMEDDGNYTALAANPQGSVSSTGRLAMISERGASVNNGVNSPSLVKPSSPVTSMMSPRSAGAPSYGVTSPRLTSTKVLTATSPVEFTYKAPVKGELAVDEESPVERYYRPTFIQKPSAETHSEEGKLVRFDVKVTGLPIPNLEWLINGRPVRQDALHKILVRENNVHSLLLERVSPMDEGQYTITAKNKAGTATTHVQLHVTPREQLTAPVFIQRLSAQCVAEGDSVRLEARVIGSPRPIICWKQGSDQVMHDNRTQLYQDDSGYVCLQITQAKLSDAAWYTCSASSKAGISSCNCKLDVYSPTAGEQPTNRRRIRTPHRYANLAKVAGIDMREAISPDAQGQSQYLPESDEL</sequence>
<name>A0ABP0FXX8_CLALP</name>
<dbReference type="Pfam" id="PF07679">
    <property type="entry name" value="I-set"/>
    <property type="match status" value="4"/>
</dbReference>
<protein>
    <recommendedName>
        <fullName evidence="2">Ig-like domain-containing protein</fullName>
    </recommendedName>
</protein>
<evidence type="ECO:0000259" key="2">
    <source>
        <dbReference type="PROSITE" id="PS50835"/>
    </source>
</evidence>
<dbReference type="InterPro" id="IPR003598">
    <property type="entry name" value="Ig_sub2"/>
</dbReference>
<feature type="domain" description="Ig-like" evidence="2">
    <location>
        <begin position="650"/>
        <end position="739"/>
    </location>
</feature>
<evidence type="ECO:0000313" key="3">
    <source>
        <dbReference type="EMBL" id="CAK8682815.1"/>
    </source>
</evidence>
<dbReference type="InterPro" id="IPR013098">
    <property type="entry name" value="Ig_I-set"/>
</dbReference>
<dbReference type="SUPFAM" id="SSF48726">
    <property type="entry name" value="Immunoglobulin"/>
    <property type="match status" value="4"/>
</dbReference>
<feature type="region of interest" description="Disordered" evidence="1">
    <location>
        <begin position="478"/>
        <end position="507"/>
    </location>
</feature>
<dbReference type="Gene3D" id="2.60.40.10">
    <property type="entry name" value="Immunoglobulins"/>
    <property type="match status" value="4"/>
</dbReference>
<organism evidence="3 4">
    <name type="scientific">Clavelina lepadiformis</name>
    <name type="common">Light-bulb sea squirt</name>
    <name type="synonym">Ascidia lepadiformis</name>
    <dbReference type="NCBI Taxonomy" id="159417"/>
    <lineage>
        <taxon>Eukaryota</taxon>
        <taxon>Metazoa</taxon>
        <taxon>Chordata</taxon>
        <taxon>Tunicata</taxon>
        <taxon>Ascidiacea</taxon>
        <taxon>Aplousobranchia</taxon>
        <taxon>Clavelinidae</taxon>
        <taxon>Clavelina</taxon>
    </lineage>
</organism>
<dbReference type="InterPro" id="IPR013783">
    <property type="entry name" value="Ig-like_fold"/>
</dbReference>
<dbReference type="PANTHER" id="PTHR47633">
    <property type="entry name" value="IMMUNOGLOBULIN"/>
    <property type="match status" value="1"/>
</dbReference>
<evidence type="ECO:0000256" key="1">
    <source>
        <dbReference type="SAM" id="MobiDB-lite"/>
    </source>
</evidence>
<dbReference type="PANTHER" id="PTHR47633:SF4">
    <property type="entry name" value="MYOPALLADIN ISOFORM X1"/>
    <property type="match status" value="1"/>
</dbReference>
<dbReference type="PROSITE" id="PS50835">
    <property type="entry name" value="IG_LIKE"/>
    <property type="match status" value="4"/>
</dbReference>
<feature type="domain" description="Ig-like" evidence="2">
    <location>
        <begin position="11"/>
        <end position="99"/>
    </location>
</feature>
<keyword evidence="4" id="KW-1185">Reference proteome</keyword>
<dbReference type="SMART" id="SM00409">
    <property type="entry name" value="IG"/>
    <property type="match status" value="4"/>
</dbReference>
<feature type="compositionally biased region" description="Low complexity" evidence="1">
    <location>
        <begin position="239"/>
        <end position="256"/>
    </location>
</feature>
<feature type="domain" description="Ig-like" evidence="2">
    <location>
        <begin position="550"/>
        <end position="642"/>
    </location>
</feature>
<dbReference type="InterPro" id="IPR036179">
    <property type="entry name" value="Ig-like_dom_sf"/>
</dbReference>
<feature type="domain" description="Ig-like" evidence="2">
    <location>
        <begin position="376"/>
        <end position="466"/>
    </location>
</feature>
<gene>
    <name evidence="3" type="ORF">CVLEPA_LOCUS13591</name>
</gene>
<feature type="region of interest" description="Disordered" evidence="1">
    <location>
        <begin position="235"/>
        <end position="271"/>
    </location>
</feature>